<dbReference type="FunFam" id="2.60.120.200:FF:000016">
    <property type="entry name" value="Collagen XI alpha 1 chain"/>
    <property type="match status" value="1"/>
</dbReference>
<gene>
    <name evidence="6" type="ORF">WMY93_030050</name>
</gene>
<evidence type="ECO:0000259" key="5">
    <source>
        <dbReference type="SMART" id="SM00210"/>
    </source>
</evidence>
<reference evidence="7" key="1">
    <citation type="submission" date="2024-04" db="EMBL/GenBank/DDBJ databases">
        <title>Salinicola lusitanus LLJ914,a marine bacterium isolated from the Okinawa Trough.</title>
        <authorList>
            <person name="Li J."/>
        </authorList>
    </citation>
    <scope>NUCLEOTIDE SEQUENCE [LARGE SCALE GENOMIC DNA]</scope>
</reference>
<organism evidence="6 7">
    <name type="scientific">Mugilogobius chulae</name>
    <name type="common">yellowstripe goby</name>
    <dbReference type="NCBI Taxonomy" id="88201"/>
    <lineage>
        <taxon>Eukaryota</taxon>
        <taxon>Metazoa</taxon>
        <taxon>Chordata</taxon>
        <taxon>Craniata</taxon>
        <taxon>Vertebrata</taxon>
        <taxon>Euteleostomi</taxon>
        <taxon>Actinopterygii</taxon>
        <taxon>Neopterygii</taxon>
        <taxon>Teleostei</taxon>
        <taxon>Neoteleostei</taxon>
        <taxon>Acanthomorphata</taxon>
        <taxon>Gobiaria</taxon>
        <taxon>Gobiiformes</taxon>
        <taxon>Gobioidei</taxon>
        <taxon>Gobiidae</taxon>
        <taxon>Gobionellinae</taxon>
        <taxon>Mugilogobius</taxon>
    </lineage>
</organism>
<feature type="region of interest" description="Disordered" evidence="3">
    <location>
        <begin position="335"/>
        <end position="358"/>
    </location>
</feature>
<comment type="caution">
    <text evidence="6">The sequence shown here is derived from an EMBL/GenBank/DDBJ whole genome shotgun (WGS) entry which is preliminary data.</text>
</comment>
<dbReference type="EMBL" id="JBBPFD010000022">
    <property type="protein sequence ID" value="KAK7881641.1"/>
    <property type="molecule type" value="Genomic_DNA"/>
</dbReference>
<dbReference type="InterPro" id="IPR013320">
    <property type="entry name" value="ConA-like_dom_sf"/>
</dbReference>
<keyword evidence="1 4" id="KW-0732">Signal</keyword>
<feature type="compositionally biased region" description="Basic residues" evidence="3">
    <location>
        <begin position="247"/>
        <end position="264"/>
    </location>
</feature>
<feature type="signal peptide" evidence="4">
    <location>
        <begin position="1"/>
        <end position="22"/>
    </location>
</feature>
<dbReference type="Pfam" id="PF02210">
    <property type="entry name" value="Laminin_G_2"/>
    <property type="match status" value="1"/>
</dbReference>
<dbReference type="InterPro" id="IPR048287">
    <property type="entry name" value="TSPN-like_N"/>
</dbReference>
<evidence type="ECO:0000256" key="4">
    <source>
        <dbReference type="SAM" id="SignalP"/>
    </source>
</evidence>
<dbReference type="AlphaFoldDB" id="A0AAW0MR13"/>
<accession>A0AAW0MR13</accession>
<evidence type="ECO:0000313" key="6">
    <source>
        <dbReference type="EMBL" id="KAK7881641.1"/>
    </source>
</evidence>
<evidence type="ECO:0000256" key="2">
    <source>
        <dbReference type="ARBA" id="ARBA00022737"/>
    </source>
</evidence>
<keyword evidence="2" id="KW-0677">Repeat</keyword>
<evidence type="ECO:0000256" key="1">
    <source>
        <dbReference type="ARBA" id="ARBA00022729"/>
    </source>
</evidence>
<dbReference type="Gene3D" id="2.60.120.200">
    <property type="match status" value="1"/>
</dbReference>
<name>A0AAW0MR13_9GOBI</name>
<dbReference type="InterPro" id="IPR001791">
    <property type="entry name" value="Laminin_G"/>
</dbReference>
<feature type="domain" description="Thrombospondin-like N-terminal" evidence="5">
    <location>
        <begin position="25"/>
        <end position="214"/>
    </location>
</feature>
<feature type="region of interest" description="Disordered" evidence="3">
    <location>
        <begin position="229"/>
        <end position="264"/>
    </location>
</feature>
<feature type="region of interest" description="Disordered" evidence="3">
    <location>
        <begin position="363"/>
        <end position="382"/>
    </location>
</feature>
<sequence length="382" mass="41665">MDSTLTAFITLTLVLHASNANAAEPVDVLKVLDFQSFPEGVTKTSGFCTHRRASKPDTAYRVTSQVQLKAPTTQLFPGGVVPEDFSILTTIRPKSSLQSFLLSIYNAQGIQQLGVELGRSPVFVYEDQNGKPTPEDYPLFNTLNMADGKWHRVAISVDKKTVTFIVDCKTKITKPLLRSDQGTISADGETYFGTKDQDEDFQGDIQQLLIVADPTAAYDYCEHYSPDCDTPHGQRVQAQEADERTKRSVSMKKKRTTKSHSKPKAKPLRFLAAVEEDLVGGLMTEAPAQDPTAAPDTHGSDAYDFNAYDLKEYDLGEVDSKVYDYTSYDDYGTAKAKSTTAPDDEVGPGVAAETDISESSIAGVEGAFGQKGEKGEPAVMNL</sequence>
<feature type="chain" id="PRO_5043384888" description="Thrombospondin-like N-terminal domain-containing protein" evidence="4">
    <location>
        <begin position="23"/>
        <end position="382"/>
    </location>
</feature>
<dbReference type="Proteomes" id="UP001460270">
    <property type="component" value="Unassembled WGS sequence"/>
</dbReference>
<proteinExistence type="predicted"/>
<keyword evidence="7" id="KW-1185">Reference proteome</keyword>
<evidence type="ECO:0000256" key="3">
    <source>
        <dbReference type="SAM" id="MobiDB-lite"/>
    </source>
</evidence>
<protein>
    <recommendedName>
        <fullName evidence="5">Thrombospondin-like N-terminal domain-containing protein</fullName>
    </recommendedName>
</protein>
<dbReference type="SMART" id="SM00210">
    <property type="entry name" value="TSPN"/>
    <property type="match status" value="1"/>
</dbReference>
<evidence type="ECO:0000313" key="7">
    <source>
        <dbReference type="Proteomes" id="UP001460270"/>
    </source>
</evidence>
<dbReference type="SUPFAM" id="SSF49899">
    <property type="entry name" value="Concanavalin A-like lectins/glucanases"/>
    <property type="match status" value="1"/>
</dbReference>